<dbReference type="AlphaFoldDB" id="A0A5N5H8R7"/>
<reference evidence="2 3" key="1">
    <citation type="submission" date="2019-09" db="EMBL/GenBank/DDBJ databases">
        <authorList>
            <person name="Ou C."/>
        </authorList>
    </citation>
    <scope>NUCLEOTIDE SEQUENCE [LARGE SCALE GENOMIC DNA]</scope>
    <source>
        <strain evidence="2">S2</strain>
        <tissue evidence="2">Leaf</tissue>
    </source>
</reference>
<dbReference type="EMBL" id="SMOL01000231">
    <property type="protein sequence ID" value="KAB2622512.1"/>
    <property type="molecule type" value="Genomic_DNA"/>
</dbReference>
<gene>
    <name evidence="2" type="ORF">D8674_024694</name>
</gene>
<sequence>MCHLVIIFGSTLTSKEVYGELFIDCFTSLWRGRDDVSIRDIGDRRFLARFVGHSDMQRVLVADQPWTFKNDLMLVADRTGKGLRRCTPLSFGVFWVQIHNVPPLSITVVVAEAIGGLMGTVRKVDTIGSCECIGRFLRVRICFNVRDALMRETFVDFPNEGMVWVDFKYESLPKYCLICGLMEHVTRVCRDMKKEDGVVGCNGGCCLGGLRLLVTYAYLLVI</sequence>
<evidence type="ECO:0000313" key="3">
    <source>
        <dbReference type="Proteomes" id="UP000327157"/>
    </source>
</evidence>
<dbReference type="Pfam" id="PF14392">
    <property type="entry name" value="zf-CCHC_4"/>
    <property type="match status" value="1"/>
</dbReference>
<keyword evidence="3" id="KW-1185">Reference proteome</keyword>
<proteinExistence type="predicted"/>
<reference evidence="3" key="2">
    <citation type="submission" date="2019-10" db="EMBL/GenBank/DDBJ databases">
        <title>A de novo genome assembly of a pear dwarfing rootstock.</title>
        <authorList>
            <person name="Wang F."/>
            <person name="Wang J."/>
            <person name="Li S."/>
            <person name="Zhang Y."/>
            <person name="Fang M."/>
            <person name="Ma L."/>
            <person name="Zhao Y."/>
            <person name="Jiang S."/>
        </authorList>
    </citation>
    <scope>NUCLEOTIDE SEQUENCE [LARGE SCALE GENOMIC DNA]</scope>
</reference>
<accession>A0A5N5H8R7</accession>
<evidence type="ECO:0000259" key="1">
    <source>
        <dbReference type="Pfam" id="PF14392"/>
    </source>
</evidence>
<protein>
    <recommendedName>
        <fullName evidence="1">Zinc knuckle CX2CX4HX4C domain-containing protein</fullName>
    </recommendedName>
</protein>
<dbReference type="OrthoDB" id="1164717at2759"/>
<dbReference type="InterPro" id="IPR025836">
    <property type="entry name" value="Zn_knuckle_CX2CX4HX4C"/>
</dbReference>
<dbReference type="Proteomes" id="UP000327157">
    <property type="component" value="Chromosome 4"/>
</dbReference>
<comment type="caution">
    <text evidence="2">The sequence shown here is derived from an EMBL/GenBank/DDBJ whole genome shotgun (WGS) entry which is preliminary data.</text>
</comment>
<evidence type="ECO:0000313" key="2">
    <source>
        <dbReference type="EMBL" id="KAB2622512.1"/>
    </source>
</evidence>
<dbReference type="PANTHER" id="PTHR31286">
    <property type="entry name" value="GLYCINE-RICH CELL WALL STRUCTURAL PROTEIN 1.8-LIKE"/>
    <property type="match status" value="1"/>
</dbReference>
<reference evidence="2 3" key="3">
    <citation type="submission" date="2019-11" db="EMBL/GenBank/DDBJ databases">
        <title>A de novo genome assembly of a pear dwarfing rootstock.</title>
        <authorList>
            <person name="Wang F."/>
            <person name="Wang J."/>
            <person name="Li S."/>
            <person name="Zhang Y."/>
            <person name="Fang M."/>
            <person name="Ma L."/>
            <person name="Zhao Y."/>
            <person name="Jiang S."/>
        </authorList>
    </citation>
    <scope>NUCLEOTIDE SEQUENCE [LARGE SCALE GENOMIC DNA]</scope>
    <source>
        <strain evidence="2">S2</strain>
        <tissue evidence="2">Leaf</tissue>
    </source>
</reference>
<dbReference type="InterPro" id="IPR040256">
    <property type="entry name" value="At4g02000-like"/>
</dbReference>
<organism evidence="2 3">
    <name type="scientific">Pyrus ussuriensis x Pyrus communis</name>
    <dbReference type="NCBI Taxonomy" id="2448454"/>
    <lineage>
        <taxon>Eukaryota</taxon>
        <taxon>Viridiplantae</taxon>
        <taxon>Streptophyta</taxon>
        <taxon>Embryophyta</taxon>
        <taxon>Tracheophyta</taxon>
        <taxon>Spermatophyta</taxon>
        <taxon>Magnoliopsida</taxon>
        <taxon>eudicotyledons</taxon>
        <taxon>Gunneridae</taxon>
        <taxon>Pentapetalae</taxon>
        <taxon>rosids</taxon>
        <taxon>fabids</taxon>
        <taxon>Rosales</taxon>
        <taxon>Rosaceae</taxon>
        <taxon>Amygdaloideae</taxon>
        <taxon>Maleae</taxon>
        <taxon>Pyrus</taxon>
    </lineage>
</organism>
<feature type="domain" description="Zinc knuckle CX2CX4HX4C" evidence="1">
    <location>
        <begin position="144"/>
        <end position="190"/>
    </location>
</feature>
<name>A0A5N5H8R7_9ROSA</name>
<dbReference type="PANTHER" id="PTHR31286:SF167">
    <property type="entry name" value="OS09G0268800 PROTEIN"/>
    <property type="match status" value="1"/>
</dbReference>